<comment type="caution">
    <text evidence="1">The sequence shown here is derived from an EMBL/GenBank/DDBJ whole genome shotgun (WGS) entry which is preliminary data.</text>
</comment>
<dbReference type="Proteomes" id="UP000789920">
    <property type="component" value="Unassembled WGS sequence"/>
</dbReference>
<evidence type="ECO:0000313" key="1">
    <source>
        <dbReference type="EMBL" id="CAG8819756.1"/>
    </source>
</evidence>
<dbReference type="EMBL" id="CAJVQC010082733">
    <property type="protein sequence ID" value="CAG8819756.1"/>
    <property type="molecule type" value="Genomic_DNA"/>
</dbReference>
<protein>
    <submittedName>
        <fullName evidence="1">13313_t:CDS:1</fullName>
    </submittedName>
</protein>
<proteinExistence type="predicted"/>
<feature type="non-terminal residue" evidence="1">
    <location>
        <position position="1"/>
    </location>
</feature>
<evidence type="ECO:0000313" key="2">
    <source>
        <dbReference type="Proteomes" id="UP000789920"/>
    </source>
</evidence>
<name>A0ACA9S1M6_9GLOM</name>
<keyword evidence="2" id="KW-1185">Reference proteome</keyword>
<reference evidence="1" key="1">
    <citation type="submission" date="2021-06" db="EMBL/GenBank/DDBJ databases">
        <authorList>
            <person name="Kallberg Y."/>
            <person name="Tangrot J."/>
            <person name="Rosling A."/>
        </authorList>
    </citation>
    <scope>NUCLEOTIDE SEQUENCE</scope>
    <source>
        <strain evidence="1">MA461A</strain>
    </source>
</reference>
<accession>A0ACA9S1M6</accession>
<feature type="non-terminal residue" evidence="1">
    <location>
        <position position="49"/>
    </location>
</feature>
<organism evidence="1 2">
    <name type="scientific">Racocetra persica</name>
    <dbReference type="NCBI Taxonomy" id="160502"/>
    <lineage>
        <taxon>Eukaryota</taxon>
        <taxon>Fungi</taxon>
        <taxon>Fungi incertae sedis</taxon>
        <taxon>Mucoromycota</taxon>
        <taxon>Glomeromycotina</taxon>
        <taxon>Glomeromycetes</taxon>
        <taxon>Diversisporales</taxon>
        <taxon>Gigasporaceae</taxon>
        <taxon>Racocetra</taxon>
    </lineage>
</organism>
<gene>
    <name evidence="1" type="ORF">RPERSI_LOCUS25203</name>
</gene>
<sequence>VRLGSNLGYAKPNPELKYYVFLSTILYIVLCDMELNLVEILNLDHYVST</sequence>